<dbReference type="PANTHER" id="PTHR43409">
    <property type="entry name" value="ANAEROBIC MAGNESIUM-PROTOPORPHYRIN IX MONOMETHYL ESTER CYCLASE-RELATED"/>
    <property type="match status" value="1"/>
</dbReference>
<evidence type="ECO:0000313" key="8">
    <source>
        <dbReference type="EMBL" id="SVC44898.1"/>
    </source>
</evidence>
<name>A0A382M8G5_9ZZZZ</name>
<comment type="cofactor">
    <cofactor evidence="1">
        <name>[4Fe-4S] cluster</name>
        <dbReference type="ChEBI" id="CHEBI:49883"/>
    </cofactor>
</comment>
<feature type="non-terminal residue" evidence="8">
    <location>
        <position position="1"/>
    </location>
</feature>
<dbReference type="InterPro" id="IPR006158">
    <property type="entry name" value="Cobalamin-bd"/>
</dbReference>
<dbReference type="SFLD" id="SFLDG01123">
    <property type="entry name" value="methyltransferase_(Class_B)"/>
    <property type="match status" value="1"/>
</dbReference>
<feature type="non-terminal residue" evidence="8">
    <location>
        <position position="388"/>
    </location>
</feature>
<dbReference type="GO" id="GO:0003824">
    <property type="term" value="F:catalytic activity"/>
    <property type="evidence" value="ECO:0007669"/>
    <property type="project" value="InterPro"/>
</dbReference>
<dbReference type="GO" id="GO:0051539">
    <property type="term" value="F:4 iron, 4 sulfur cluster binding"/>
    <property type="evidence" value="ECO:0007669"/>
    <property type="project" value="UniProtKB-KW"/>
</dbReference>
<dbReference type="GO" id="GO:0046872">
    <property type="term" value="F:metal ion binding"/>
    <property type="evidence" value="ECO:0007669"/>
    <property type="project" value="UniProtKB-KW"/>
</dbReference>
<dbReference type="Gene3D" id="3.80.30.20">
    <property type="entry name" value="tm_1862 like domain"/>
    <property type="match status" value="1"/>
</dbReference>
<evidence type="ECO:0000256" key="4">
    <source>
        <dbReference type="ARBA" id="ARBA00023004"/>
    </source>
</evidence>
<sequence>TALCMQDLPDDWVPDYIGISVLFSTAHKTTGEISKSLKKIFPGRPIVVGGMHATNAVEKLLKFESIDYVCRGEGESIIVEFSNIIQSCGDVEKIQGIYGKTKLKNNQIDGLNESAPLVENIDEIPFPAWHLLPMNDYIVPSGRARKIDTVIQDGEATIMTTRGCPFFCTFCSSWTVHGRKMRYRSIENVLAEIDVLYHKYNVRSFVPEDDLFTVKKERIINLCNSVSSRYKDLQFQFPNGLSVATLDDDVIAAMIRMGMSVATIAIESGSDFVQRKIIKKNASLTRAKKVVQSCRDQGVIVRCYYVLGFPGETKEMIEETISFSASISSDWSVYNIASPLSGTEMFDTLLTEGIIGDDFNWDDSFYHDRSYDSPEITADELKKIAYRA</sequence>
<dbReference type="InterPro" id="IPR007197">
    <property type="entry name" value="rSAM"/>
</dbReference>
<dbReference type="InterPro" id="IPR006638">
    <property type="entry name" value="Elp3/MiaA/NifB-like_rSAM"/>
</dbReference>
<dbReference type="SUPFAM" id="SSF102114">
    <property type="entry name" value="Radical SAM enzymes"/>
    <property type="match status" value="1"/>
</dbReference>
<dbReference type="InterPro" id="IPR051198">
    <property type="entry name" value="BchE-like"/>
</dbReference>
<evidence type="ECO:0000259" key="7">
    <source>
        <dbReference type="PROSITE" id="PS51918"/>
    </source>
</evidence>
<keyword evidence="3" id="KW-0479">Metal-binding</keyword>
<dbReference type="PANTHER" id="PTHR43409:SF16">
    <property type="entry name" value="SLR0320 PROTEIN"/>
    <property type="match status" value="1"/>
</dbReference>
<reference evidence="8" key="1">
    <citation type="submission" date="2018-05" db="EMBL/GenBank/DDBJ databases">
        <authorList>
            <person name="Lanie J.A."/>
            <person name="Ng W.-L."/>
            <person name="Kazmierczak K.M."/>
            <person name="Andrzejewski T.M."/>
            <person name="Davidsen T.M."/>
            <person name="Wayne K.J."/>
            <person name="Tettelin H."/>
            <person name="Glass J.I."/>
            <person name="Rusch D."/>
            <person name="Podicherti R."/>
            <person name="Tsui H.-C.T."/>
            <person name="Winkler M.E."/>
        </authorList>
    </citation>
    <scope>NUCLEOTIDE SEQUENCE</scope>
</reference>
<dbReference type="PROSITE" id="PS51918">
    <property type="entry name" value="RADICAL_SAM"/>
    <property type="match status" value="1"/>
</dbReference>
<gene>
    <name evidence="8" type="ORF">METZ01_LOCUS297752</name>
</gene>
<keyword evidence="5" id="KW-0411">Iron-sulfur</keyword>
<dbReference type="InterPro" id="IPR034466">
    <property type="entry name" value="Methyltransferase_Class_B"/>
</dbReference>
<dbReference type="SFLD" id="SFLDG01082">
    <property type="entry name" value="B12-binding_domain_containing"/>
    <property type="match status" value="1"/>
</dbReference>
<evidence type="ECO:0000259" key="6">
    <source>
        <dbReference type="PROSITE" id="PS51332"/>
    </source>
</evidence>
<dbReference type="GO" id="GO:0031419">
    <property type="term" value="F:cobalamin binding"/>
    <property type="evidence" value="ECO:0007669"/>
    <property type="project" value="InterPro"/>
</dbReference>
<feature type="domain" description="B12-binding" evidence="6">
    <location>
        <begin position="1"/>
        <end position="92"/>
    </location>
</feature>
<protein>
    <submittedName>
        <fullName evidence="8">Uncharacterized protein</fullName>
    </submittedName>
</protein>
<dbReference type="SFLD" id="SFLDS00029">
    <property type="entry name" value="Radical_SAM"/>
    <property type="match status" value="1"/>
</dbReference>
<dbReference type="CDD" id="cd01335">
    <property type="entry name" value="Radical_SAM"/>
    <property type="match status" value="1"/>
</dbReference>
<dbReference type="Pfam" id="PF04055">
    <property type="entry name" value="Radical_SAM"/>
    <property type="match status" value="1"/>
</dbReference>
<dbReference type="GO" id="GO:0005829">
    <property type="term" value="C:cytosol"/>
    <property type="evidence" value="ECO:0007669"/>
    <property type="project" value="TreeGrafter"/>
</dbReference>
<evidence type="ECO:0000256" key="2">
    <source>
        <dbReference type="ARBA" id="ARBA00022691"/>
    </source>
</evidence>
<dbReference type="Gene3D" id="3.40.50.280">
    <property type="entry name" value="Cobalamin-binding domain"/>
    <property type="match status" value="1"/>
</dbReference>
<proteinExistence type="predicted"/>
<keyword evidence="4" id="KW-0408">Iron</keyword>
<dbReference type="InterPro" id="IPR023404">
    <property type="entry name" value="rSAM_horseshoe"/>
</dbReference>
<dbReference type="SMART" id="SM00729">
    <property type="entry name" value="Elp3"/>
    <property type="match status" value="1"/>
</dbReference>
<accession>A0A382M8G5</accession>
<dbReference type="Pfam" id="PF02310">
    <property type="entry name" value="B12-binding"/>
    <property type="match status" value="1"/>
</dbReference>
<dbReference type="EMBL" id="UINC01091829">
    <property type="protein sequence ID" value="SVC44898.1"/>
    <property type="molecule type" value="Genomic_DNA"/>
</dbReference>
<dbReference type="InterPro" id="IPR058240">
    <property type="entry name" value="rSAM_sf"/>
</dbReference>
<evidence type="ECO:0000256" key="3">
    <source>
        <dbReference type="ARBA" id="ARBA00022723"/>
    </source>
</evidence>
<dbReference type="AlphaFoldDB" id="A0A382M8G5"/>
<dbReference type="PROSITE" id="PS51332">
    <property type="entry name" value="B12_BINDING"/>
    <property type="match status" value="1"/>
</dbReference>
<evidence type="ECO:0000256" key="1">
    <source>
        <dbReference type="ARBA" id="ARBA00001966"/>
    </source>
</evidence>
<feature type="domain" description="Radical SAM core" evidence="7">
    <location>
        <begin position="150"/>
        <end position="388"/>
    </location>
</feature>
<organism evidence="8">
    <name type="scientific">marine metagenome</name>
    <dbReference type="NCBI Taxonomy" id="408172"/>
    <lineage>
        <taxon>unclassified sequences</taxon>
        <taxon>metagenomes</taxon>
        <taxon>ecological metagenomes</taxon>
    </lineage>
</organism>
<keyword evidence="2" id="KW-0949">S-adenosyl-L-methionine</keyword>
<evidence type="ECO:0000256" key="5">
    <source>
        <dbReference type="ARBA" id="ARBA00023014"/>
    </source>
</evidence>